<dbReference type="EMBL" id="HBIS01002642">
    <property type="protein sequence ID" value="CAE0608540.1"/>
    <property type="molecule type" value="Transcribed_RNA"/>
</dbReference>
<keyword evidence="9" id="KW-0131">Cell cycle</keyword>
<evidence type="ECO:0000256" key="8">
    <source>
        <dbReference type="ARBA" id="ARBA00023210"/>
    </source>
</evidence>
<dbReference type="InterPro" id="IPR019987">
    <property type="entry name" value="GTP-bd_ribosome_bio_YsxC"/>
</dbReference>
<feature type="compositionally biased region" description="Acidic residues" evidence="10">
    <location>
        <begin position="50"/>
        <end position="65"/>
    </location>
</feature>
<evidence type="ECO:0000313" key="13">
    <source>
        <dbReference type="EMBL" id="CAE0608537.1"/>
    </source>
</evidence>
<dbReference type="EMBL" id="HBIS01002644">
    <property type="protein sequence ID" value="CAE0608542.1"/>
    <property type="molecule type" value="Transcribed_RNA"/>
</dbReference>
<dbReference type="Gene3D" id="3.40.50.300">
    <property type="entry name" value="P-loop containing nucleotide triphosphate hydrolases"/>
    <property type="match status" value="1"/>
</dbReference>
<dbReference type="PROSITE" id="PS51706">
    <property type="entry name" value="G_ENGB"/>
    <property type="match status" value="1"/>
</dbReference>
<dbReference type="EMBL" id="HBIS01002643">
    <property type="protein sequence ID" value="CAE0608541.1"/>
    <property type="molecule type" value="Transcribed_RNA"/>
</dbReference>
<sequence length="290" mass="32573">MEVGRSSTGALRRACTWKWKQSGLRHKWKLEPTGKETVRGKAKVTVASDVLDEPEQENGMGEDNDGSERTLDAVGGERYRVKAAEFVKSSVKLEQCPPPTLPEFAVVGRSNVGKSSLINAITNRKNLALVSKTPGKTVCINHFIINKEWYLVDLPGYGYAKRSKTARFEWLDFTKDYFLNRETLANVLLLVDCSIPPQQIDVDCADWLGEKQVPLSIVFTKSDKRKKKAPPHTENIAKFREMLNDSWEDLPPMLVTSSIKGTGKRELLAHIGRVRSYWKSADEEPPVSSP</sequence>
<evidence type="ECO:0000256" key="2">
    <source>
        <dbReference type="ARBA" id="ARBA00009638"/>
    </source>
</evidence>
<gene>
    <name evidence="12" type="ORF">PSAL00342_LOCUS2353</name>
    <name evidence="13" type="ORF">PSAL00342_LOCUS2354</name>
    <name evidence="14" type="ORF">PSAL00342_LOCUS2355</name>
    <name evidence="15" type="ORF">PSAL00342_LOCUS2356</name>
    <name evidence="16" type="ORF">PSAL00342_LOCUS2357</name>
    <name evidence="17" type="ORF">PSAL00342_LOCUS2358</name>
    <name evidence="18" type="ORF">PSAL00342_LOCUS2359</name>
    <name evidence="19" type="ORF">PSAL00342_LOCUS2360</name>
</gene>
<evidence type="ECO:0000259" key="11">
    <source>
        <dbReference type="PROSITE" id="PS51706"/>
    </source>
</evidence>
<accession>A0A6U9Q4L7</accession>
<evidence type="ECO:0000256" key="3">
    <source>
        <dbReference type="ARBA" id="ARBA00022618"/>
    </source>
</evidence>
<feature type="region of interest" description="Disordered" evidence="10">
    <location>
        <begin position="50"/>
        <end position="69"/>
    </location>
</feature>
<evidence type="ECO:0000313" key="12">
    <source>
        <dbReference type="EMBL" id="CAE0608536.1"/>
    </source>
</evidence>
<dbReference type="SUPFAM" id="SSF52540">
    <property type="entry name" value="P-loop containing nucleoside triphosphate hydrolases"/>
    <property type="match status" value="1"/>
</dbReference>
<dbReference type="AlphaFoldDB" id="A0A6U9Q4L7"/>
<proteinExistence type="inferred from homology"/>
<dbReference type="GO" id="GO:0046872">
    <property type="term" value="F:metal ion binding"/>
    <property type="evidence" value="ECO:0007669"/>
    <property type="project" value="UniProtKB-KW"/>
</dbReference>
<protein>
    <recommendedName>
        <fullName evidence="11">EngB-type G domain-containing protein</fullName>
    </recommendedName>
</protein>
<dbReference type="Pfam" id="PF01926">
    <property type="entry name" value="MMR_HSR1"/>
    <property type="match status" value="1"/>
</dbReference>
<dbReference type="GO" id="GO:0051301">
    <property type="term" value="P:cell division"/>
    <property type="evidence" value="ECO:0007669"/>
    <property type="project" value="UniProtKB-KW"/>
</dbReference>
<dbReference type="EMBL" id="HBIS01002645">
    <property type="protein sequence ID" value="CAE0608543.1"/>
    <property type="molecule type" value="Transcribed_RNA"/>
</dbReference>
<evidence type="ECO:0000313" key="19">
    <source>
        <dbReference type="EMBL" id="CAE0608543.1"/>
    </source>
</evidence>
<keyword evidence="7" id="KW-0342">GTP-binding</keyword>
<evidence type="ECO:0000256" key="7">
    <source>
        <dbReference type="ARBA" id="ARBA00023134"/>
    </source>
</evidence>
<dbReference type="InterPro" id="IPR027417">
    <property type="entry name" value="P-loop_NTPase"/>
</dbReference>
<comment type="cofactor">
    <cofactor evidence="1">
        <name>Mg(2+)</name>
        <dbReference type="ChEBI" id="CHEBI:18420"/>
    </cofactor>
</comment>
<dbReference type="PANTHER" id="PTHR11649">
    <property type="entry name" value="MSS1/TRME-RELATED GTP-BINDING PROTEIN"/>
    <property type="match status" value="1"/>
</dbReference>
<feature type="domain" description="EngB-type G" evidence="11">
    <location>
        <begin position="100"/>
        <end position="277"/>
    </location>
</feature>
<dbReference type="GO" id="GO:0005525">
    <property type="term" value="F:GTP binding"/>
    <property type="evidence" value="ECO:0007669"/>
    <property type="project" value="UniProtKB-KW"/>
</dbReference>
<comment type="similarity">
    <text evidence="2">Belongs to the TRAFAC class TrmE-Era-EngA-EngB-Septin-like GTPase superfamily. EngB GTPase family.</text>
</comment>
<dbReference type="InterPro" id="IPR006073">
    <property type="entry name" value="GTP-bd"/>
</dbReference>
<dbReference type="PANTHER" id="PTHR11649:SF13">
    <property type="entry name" value="ENGB-TYPE G DOMAIN-CONTAINING PROTEIN"/>
    <property type="match status" value="1"/>
</dbReference>
<keyword evidence="5" id="KW-0547">Nucleotide-binding</keyword>
<dbReference type="CDD" id="cd01876">
    <property type="entry name" value="YihA_EngB"/>
    <property type="match status" value="1"/>
</dbReference>
<evidence type="ECO:0000256" key="1">
    <source>
        <dbReference type="ARBA" id="ARBA00001946"/>
    </source>
</evidence>
<evidence type="ECO:0000313" key="17">
    <source>
        <dbReference type="EMBL" id="CAE0608541.1"/>
    </source>
</evidence>
<dbReference type="NCBIfam" id="TIGR03598">
    <property type="entry name" value="GTPase_YsxC"/>
    <property type="match status" value="1"/>
</dbReference>
<evidence type="ECO:0000313" key="16">
    <source>
        <dbReference type="EMBL" id="CAE0608540.1"/>
    </source>
</evidence>
<keyword evidence="6" id="KW-0460">Magnesium</keyword>
<name>A0A6U9Q4L7_9CHLO</name>
<dbReference type="InterPro" id="IPR030393">
    <property type="entry name" value="G_ENGB_dom"/>
</dbReference>
<evidence type="ECO:0000256" key="4">
    <source>
        <dbReference type="ARBA" id="ARBA00022723"/>
    </source>
</evidence>
<dbReference type="EMBL" id="HBIS01002641">
    <property type="protein sequence ID" value="CAE0608539.1"/>
    <property type="molecule type" value="Transcribed_RNA"/>
</dbReference>
<evidence type="ECO:0000256" key="9">
    <source>
        <dbReference type="ARBA" id="ARBA00023306"/>
    </source>
</evidence>
<dbReference type="EMBL" id="HBIS01002640">
    <property type="protein sequence ID" value="CAE0608538.1"/>
    <property type="molecule type" value="Transcribed_RNA"/>
</dbReference>
<dbReference type="EMBL" id="HBIS01002639">
    <property type="protein sequence ID" value="CAE0608537.1"/>
    <property type="molecule type" value="Transcribed_RNA"/>
</dbReference>
<evidence type="ECO:0000313" key="15">
    <source>
        <dbReference type="EMBL" id="CAE0608539.1"/>
    </source>
</evidence>
<evidence type="ECO:0000256" key="5">
    <source>
        <dbReference type="ARBA" id="ARBA00022741"/>
    </source>
</evidence>
<evidence type="ECO:0000313" key="18">
    <source>
        <dbReference type="EMBL" id="CAE0608542.1"/>
    </source>
</evidence>
<keyword evidence="8" id="KW-0717">Septation</keyword>
<evidence type="ECO:0000256" key="6">
    <source>
        <dbReference type="ARBA" id="ARBA00022842"/>
    </source>
</evidence>
<evidence type="ECO:0000313" key="14">
    <source>
        <dbReference type="EMBL" id="CAE0608538.1"/>
    </source>
</evidence>
<dbReference type="EMBL" id="HBIS01002638">
    <property type="protein sequence ID" value="CAE0608536.1"/>
    <property type="molecule type" value="Transcribed_RNA"/>
</dbReference>
<reference evidence="15" key="1">
    <citation type="submission" date="2021-01" db="EMBL/GenBank/DDBJ databases">
        <authorList>
            <person name="Corre E."/>
            <person name="Pelletier E."/>
            <person name="Niang G."/>
            <person name="Scheremetjew M."/>
            <person name="Finn R."/>
            <person name="Kale V."/>
            <person name="Holt S."/>
            <person name="Cochrane G."/>
            <person name="Meng A."/>
            <person name="Brown T."/>
            <person name="Cohen L."/>
        </authorList>
    </citation>
    <scope>NUCLEOTIDE SEQUENCE</scope>
    <source>
        <strain evidence="15">CCMP1897</strain>
    </source>
</reference>
<evidence type="ECO:0000256" key="10">
    <source>
        <dbReference type="SAM" id="MobiDB-lite"/>
    </source>
</evidence>
<organism evidence="15">
    <name type="scientific">Picocystis salinarum</name>
    <dbReference type="NCBI Taxonomy" id="88271"/>
    <lineage>
        <taxon>Eukaryota</taxon>
        <taxon>Viridiplantae</taxon>
        <taxon>Chlorophyta</taxon>
        <taxon>Picocystophyceae</taxon>
        <taxon>Picocystales</taxon>
        <taxon>Picocystaceae</taxon>
        <taxon>Picocystis</taxon>
    </lineage>
</organism>
<keyword evidence="3" id="KW-0132">Cell division</keyword>
<keyword evidence="4" id="KW-0479">Metal-binding</keyword>
<dbReference type="HAMAP" id="MF_00321">
    <property type="entry name" value="GTPase_EngB"/>
    <property type="match status" value="1"/>
</dbReference>